<evidence type="ECO:0000313" key="12">
    <source>
        <dbReference type="Proteomes" id="UP000318405"/>
    </source>
</evidence>
<protein>
    <recommendedName>
        <fullName evidence="9">Transport permease protein</fullName>
    </recommendedName>
</protein>
<organism evidence="11 12">
    <name type="scientific">Verticiella sediminum</name>
    <dbReference type="NCBI Taxonomy" id="1247510"/>
    <lineage>
        <taxon>Bacteria</taxon>
        <taxon>Pseudomonadati</taxon>
        <taxon>Pseudomonadota</taxon>
        <taxon>Betaproteobacteria</taxon>
        <taxon>Burkholderiales</taxon>
        <taxon>Alcaligenaceae</taxon>
        <taxon>Verticiella</taxon>
    </lineage>
</organism>
<keyword evidence="12" id="KW-1185">Reference proteome</keyword>
<dbReference type="InterPro" id="IPR013525">
    <property type="entry name" value="ABC2_TM"/>
</dbReference>
<evidence type="ECO:0000256" key="2">
    <source>
        <dbReference type="ARBA" id="ARBA00007783"/>
    </source>
</evidence>
<accession>A0A556A898</accession>
<dbReference type="InterPro" id="IPR047817">
    <property type="entry name" value="ABC2_TM_bact-type"/>
</dbReference>
<evidence type="ECO:0000256" key="8">
    <source>
        <dbReference type="ARBA" id="ARBA00023136"/>
    </source>
</evidence>
<dbReference type="GO" id="GO:0005886">
    <property type="term" value="C:plasma membrane"/>
    <property type="evidence" value="ECO:0007669"/>
    <property type="project" value="UniProtKB-SubCell"/>
</dbReference>
<evidence type="ECO:0000256" key="1">
    <source>
        <dbReference type="ARBA" id="ARBA00004651"/>
    </source>
</evidence>
<keyword evidence="7" id="KW-0762">Sugar transport</keyword>
<dbReference type="EMBL" id="VLTJ01000042">
    <property type="protein sequence ID" value="TSH89114.1"/>
    <property type="molecule type" value="Genomic_DNA"/>
</dbReference>
<comment type="caution">
    <text evidence="11">The sequence shown here is derived from an EMBL/GenBank/DDBJ whole genome shotgun (WGS) entry which is preliminary data.</text>
</comment>
<dbReference type="PROSITE" id="PS51012">
    <property type="entry name" value="ABC_TM2"/>
    <property type="match status" value="1"/>
</dbReference>
<evidence type="ECO:0000256" key="5">
    <source>
        <dbReference type="ARBA" id="ARBA00022692"/>
    </source>
</evidence>
<feature type="transmembrane region" description="Helical" evidence="9">
    <location>
        <begin position="34"/>
        <end position="59"/>
    </location>
</feature>
<evidence type="ECO:0000256" key="4">
    <source>
        <dbReference type="ARBA" id="ARBA00022475"/>
    </source>
</evidence>
<gene>
    <name evidence="11" type="ORF">FOZ76_26255</name>
</gene>
<evidence type="ECO:0000256" key="9">
    <source>
        <dbReference type="RuleBase" id="RU361157"/>
    </source>
</evidence>
<keyword evidence="6 9" id="KW-1133">Transmembrane helix</keyword>
<feature type="domain" description="ABC transmembrane type-2" evidence="10">
    <location>
        <begin position="35"/>
        <end position="260"/>
    </location>
</feature>
<feature type="transmembrane region" description="Helical" evidence="9">
    <location>
        <begin position="147"/>
        <end position="176"/>
    </location>
</feature>
<dbReference type="PANTHER" id="PTHR30413:SF10">
    <property type="entry name" value="CAPSULE POLYSACCHARIDE EXPORT INNER-MEMBRANE PROTEIN CTRC"/>
    <property type="match status" value="1"/>
</dbReference>
<keyword evidence="4 9" id="KW-1003">Cell membrane</keyword>
<evidence type="ECO:0000256" key="7">
    <source>
        <dbReference type="ARBA" id="ARBA00023047"/>
    </source>
</evidence>
<evidence type="ECO:0000256" key="6">
    <source>
        <dbReference type="ARBA" id="ARBA00022989"/>
    </source>
</evidence>
<dbReference type="GO" id="GO:0140359">
    <property type="term" value="F:ABC-type transporter activity"/>
    <property type="evidence" value="ECO:0007669"/>
    <property type="project" value="InterPro"/>
</dbReference>
<feature type="transmembrane region" description="Helical" evidence="9">
    <location>
        <begin position="113"/>
        <end position="141"/>
    </location>
</feature>
<dbReference type="Pfam" id="PF01061">
    <property type="entry name" value="ABC2_membrane"/>
    <property type="match status" value="1"/>
</dbReference>
<proteinExistence type="inferred from homology"/>
<feature type="transmembrane region" description="Helical" evidence="9">
    <location>
        <begin position="238"/>
        <end position="257"/>
    </location>
</feature>
<comment type="subcellular location">
    <subcellularLocation>
        <location evidence="9">Cell inner membrane</location>
        <topology evidence="9">Multi-pass membrane protein</topology>
    </subcellularLocation>
    <subcellularLocation>
        <location evidence="1">Cell membrane</location>
        <topology evidence="1">Multi-pass membrane protein</topology>
    </subcellularLocation>
</comment>
<keyword evidence="7" id="KW-0625">Polysaccharide transport</keyword>
<dbReference type="RefSeq" id="WP_143951229.1">
    <property type="nucleotide sequence ID" value="NZ_BAABMB010000005.1"/>
</dbReference>
<dbReference type="Proteomes" id="UP000318405">
    <property type="component" value="Unassembled WGS sequence"/>
</dbReference>
<reference evidence="11 12" key="1">
    <citation type="submission" date="2019-07" db="EMBL/GenBank/DDBJ databases">
        <title>Qingshengfaniella alkalisoli gen. nov., sp. nov., isolated from saline soil.</title>
        <authorList>
            <person name="Xu L."/>
            <person name="Huang X.-X."/>
            <person name="Sun J.-Q."/>
        </authorList>
    </citation>
    <scope>NUCLEOTIDE SEQUENCE [LARGE SCALE GENOMIC DNA]</scope>
    <source>
        <strain evidence="11 12">DSM 27279</strain>
    </source>
</reference>
<dbReference type="OrthoDB" id="9786910at2"/>
<keyword evidence="8 9" id="KW-0472">Membrane</keyword>
<evidence type="ECO:0000256" key="3">
    <source>
        <dbReference type="ARBA" id="ARBA00022448"/>
    </source>
</evidence>
<feature type="transmembrane region" description="Helical" evidence="9">
    <location>
        <begin position="71"/>
        <end position="92"/>
    </location>
</feature>
<keyword evidence="5 9" id="KW-0812">Transmembrane</keyword>
<evidence type="ECO:0000313" key="11">
    <source>
        <dbReference type="EMBL" id="TSH89114.1"/>
    </source>
</evidence>
<dbReference type="GO" id="GO:0015774">
    <property type="term" value="P:polysaccharide transport"/>
    <property type="evidence" value="ECO:0007669"/>
    <property type="project" value="UniProtKB-KW"/>
</dbReference>
<name>A0A556A898_9BURK</name>
<sequence>MRSLHTMLVGTWKFRGMIRAISERDLRARYTGSVLGPLWLILQPLSMILIYTLVFSQVMHARLPGAQTSPFAYSQFICAGLITWSLFVEVTTRTKGVFLEHANLIKKVQFPKLVLLVPVVVVAGFNFLVLTALFFVFLLLVDAWPGWVVLWAIPSLVALVLLGLAVGLLAGVLHVFARDVGQTLDIGLQMLFWATPIVYPITILSDWMRELVYWNPIVRPITNLQQIFLTGTYPTLDSLYYTAGIAAVIALAAVFAYKRLYAELLDYL</sequence>
<dbReference type="PANTHER" id="PTHR30413">
    <property type="entry name" value="INNER MEMBRANE TRANSPORT PERMEASE"/>
    <property type="match status" value="1"/>
</dbReference>
<evidence type="ECO:0000259" key="10">
    <source>
        <dbReference type="PROSITE" id="PS51012"/>
    </source>
</evidence>
<feature type="transmembrane region" description="Helical" evidence="9">
    <location>
        <begin position="188"/>
        <end position="208"/>
    </location>
</feature>
<keyword evidence="3 9" id="KW-0813">Transport</keyword>
<dbReference type="AlphaFoldDB" id="A0A556A898"/>
<comment type="similarity">
    <text evidence="2 9">Belongs to the ABC-2 integral membrane protein family.</text>
</comment>
<dbReference type="GO" id="GO:0015920">
    <property type="term" value="P:lipopolysaccharide transport"/>
    <property type="evidence" value="ECO:0007669"/>
    <property type="project" value="TreeGrafter"/>
</dbReference>